<evidence type="ECO:0000313" key="3">
    <source>
        <dbReference type="Proteomes" id="UP001458880"/>
    </source>
</evidence>
<proteinExistence type="predicted"/>
<reference evidence="2 3" key="1">
    <citation type="journal article" date="2024" name="BMC Genomics">
        <title>De novo assembly and annotation of Popillia japonica's genome with initial clues to its potential as an invasive pest.</title>
        <authorList>
            <person name="Cucini C."/>
            <person name="Boschi S."/>
            <person name="Funari R."/>
            <person name="Cardaioli E."/>
            <person name="Iannotti N."/>
            <person name="Marturano G."/>
            <person name="Paoli F."/>
            <person name="Bruttini M."/>
            <person name="Carapelli A."/>
            <person name="Frati F."/>
            <person name="Nardi F."/>
        </authorList>
    </citation>
    <scope>NUCLEOTIDE SEQUENCE [LARGE SCALE GENOMIC DNA]</scope>
    <source>
        <strain evidence="2">DMR45628</strain>
    </source>
</reference>
<sequence>MQCIEDKFQNPYLYGVLCFVFYQRFQINLDTLNMDKKTVWMSTCGWFFVDAVICGICWTLPAQKTECLNSIRDIYSNYFFVKAIILLIATVCLGFIQRCCTLNVIYAVGILNSFWTTGDAYFIWMLFYSCDDKLTDHVGIVIIHVIHLALGFIALVVICIWYKQPPQVLRLQAQKSFESVPLSSLRGGFLPYGQLTTDSKVTFPTETTDVGFNHFQKIYAHSQGDFFPSDVDRRRLVGGDILKAGAGSDTTITATKWKIDDSVEPTSLQVNITPIPWRKKKKKQN</sequence>
<name>A0AAW1I8E0_POPJA</name>
<comment type="caution">
    <text evidence="2">The sequence shown here is derived from an EMBL/GenBank/DDBJ whole genome shotgun (WGS) entry which is preliminary data.</text>
</comment>
<keyword evidence="3" id="KW-1185">Reference proteome</keyword>
<dbReference type="AlphaFoldDB" id="A0AAW1I8E0"/>
<protein>
    <recommendedName>
        <fullName evidence="4">Transmembrane protein</fullName>
    </recommendedName>
</protein>
<keyword evidence="1" id="KW-1133">Transmembrane helix</keyword>
<keyword evidence="1" id="KW-0812">Transmembrane</keyword>
<organism evidence="2 3">
    <name type="scientific">Popillia japonica</name>
    <name type="common">Japanese beetle</name>
    <dbReference type="NCBI Taxonomy" id="7064"/>
    <lineage>
        <taxon>Eukaryota</taxon>
        <taxon>Metazoa</taxon>
        <taxon>Ecdysozoa</taxon>
        <taxon>Arthropoda</taxon>
        <taxon>Hexapoda</taxon>
        <taxon>Insecta</taxon>
        <taxon>Pterygota</taxon>
        <taxon>Neoptera</taxon>
        <taxon>Endopterygota</taxon>
        <taxon>Coleoptera</taxon>
        <taxon>Polyphaga</taxon>
        <taxon>Scarabaeiformia</taxon>
        <taxon>Scarabaeidae</taxon>
        <taxon>Rutelinae</taxon>
        <taxon>Popillia</taxon>
    </lineage>
</organism>
<evidence type="ECO:0000313" key="2">
    <source>
        <dbReference type="EMBL" id="KAK9685172.1"/>
    </source>
</evidence>
<dbReference type="Proteomes" id="UP001458880">
    <property type="component" value="Unassembled WGS sequence"/>
</dbReference>
<feature type="transmembrane region" description="Helical" evidence="1">
    <location>
        <begin position="103"/>
        <end position="127"/>
    </location>
</feature>
<feature type="transmembrane region" description="Helical" evidence="1">
    <location>
        <begin position="74"/>
        <end position="96"/>
    </location>
</feature>
<dbReference type="EMBL" id="JASPKY010000799">
    <property type="protein sequence ID" value="KAK9685172.1"/>
    <property type="molecule type" value="Genomic_DNA"/>
</dbReference>
<accession>A0AAW1I8E0</accession>
<evidence type="ECO:0008006" key="4">
    <source>
        <dbReference type="Google" id="ProtNLM"/>
    </source>
</evidence>
<feature type="transmembrane region" description="Helical" evidence="1">
    <location>
        <begin position="139"/>
        <end position="162"/>
    </location>
</feature>
<evidence type="ECO:0000256" key="1">
    <source>
        <dbReference type="SAM" id="Phobius"/>
    </source>
</evidence>
<feature type="transmembrane region" description="Helical" evidence="1">
    <location>
        <begin position="39"/>
        <end position="62"/>
    </location>
</feature>
<keyword evidence="1" id="KW-0472">Membrane</keyword>
<gene>
    <name evidence="2" type="ORF">QE152_g38252</name>
</gene>